<evidence type="ECO:0000313" key="3">
    <source>
        <dbReference type="EMBL" id="GII37100.1"/>
    </source>
</evidence>
<feature type="transmembrane region" description="Helical" evidence="1">
    <location>
        <begin position="23"/>
        <end position="43"/>
    </location>
</feature>
<dbReference type="InterPro" id="IPR050266">
    <property type="entry name" value="AB_hydrolase_sf"/>
</dbReference>
<dbReference type="EMBL" id="BOOP01000008">
    <property type="protein sequence ID" value="GII37100.1"/>
    <property type="molecule type" value="Genomic_DNA"/>
</dbReference>
<dbReference type="InterPro" id="IPR000073">
    <property type="entry name" value="AB_hydrolase_1"/>
</dbReference>
<accession>A0A8J3XDI6</accession>
<proteinExistence type="predicted"/>
<name>A0A8J3XDI6_9ACTN</name>
<dbReference type="SUPFAM" id="SSF53474">
    <property type="entry name" value="alpha/beta-Hydrolases"/>
    <property type="match status" value="1"/>
</dbReference>
<keyword evidence="1" id="KW-0812">Transmembrane</keyword>
<dbReference type="Gene3D" id="3.40.50.1820">
    <property type="entry name" value="alpha/beta hydrolase"/>
    <property type="match status" value="1"/>
</dbReference>
<dbReference type="AlphaFoldDB" id="A0A8J3XDI6"/>
<keyword evidence="3" id="KW-0378">Hydrolase</keyword>
<keyword evidence="1" id="KW-0472">Membrane</keyword>
<dbReference type="PRINTS" id="PR00111">
    <property type="entry name" value="ABHYDROLASE"/>
</dbReference>
<evidence type="ECO:0000256" key="1">
    <source>
        <dbReference type="SAM" id="Phobius"/>
    </source>
</evidence>
<dbReference type="PANTHER" id="PTHR43798:SF5">
    <property type="entry name" value="MONOACYLGLYCEROL LIPASE ABHD6"/>
    <property type="match status" value="1"/>
</dbReference>
<evidence type="ECO:0000259" key="2">
    <source>
        <dbReference type="Pfam" id="PF00561"/>
    </source>
</evidence>
<protein>
    <submittedName>
        <fullName evidence="3">Alpha/beta hydrolase</fullName>
    </submittedName>
</protein>
<dbReference type="InterPro" id="IPR029058">
    <property type="entry name" value="AB_hydrolase_fold"/>
</dbReference>
<sequence>MPALAQPLAQPHPRRAAKRRRRIIAFAVLLAIIGLLLGNAVMVDGQDADATGNSTLPVDGGDIYVSQDGPRDAPALVLIHGLGSSLRSWDPVVPMLATSYRVIRIDLLGHGRSAKPAGDVYTMEQQGHRVGQALDQLGVKHAIVVGHSTGGYVATALAEQRGGLVTAIALIDTGPSLDAFVSSGAVGNLVFAPVLGQLLWRLRTDGIVRRGMSSAFAPGFTNIPQGLVDDTRGMTYHALTATSQASDDYLNQRPLPDRLTGLGKPLLVIFGEQDQRFPSSSADQYRAVAGARVELVPDAGHTPMIEDPPRTAALLLSFTSSVPSAQ</sequence>
<reference evidence="3 4" key="1">
    <citation type="submission" date="2021-01" db="EMBL/GenBank/DDBJ databases">
        <title>Whole genome shotgun sequence of Planotetraspora phitsanulokensis NBRC 104273.</title>
        <authorList>
            <person name="Komaki H."/>
            <person name="Tamura T."/>
        </authorList>
    </citation>
    <scope>NUCLEOTIDE SEQUENCE [LARGE SCALE GENOMIC DNA]</scope>
    <source>
        <strain evidence="3 4">NBRC 104273</strain>
    </source>
</reference>
<keyword evidence="1" id="KW-1133">Transmembrane helix</keyword>
<feature type="domain" description="AB hydrolase-1" evidence="2">
    <location>
        <begin position="74"/>
        <end position="308"/>
    </location>
</feature>
<dbReference type="PANTHER" id="PTHR43798">
    <property type="entry name" value="MONOACYLGLYCEROL LIPASE"/>
    <property type="match status" value="1"/>
</dbReference>
<dbReference type="GO" id="GO:0046464">
    <property type="term" value="P:acylglycerol catabolic process"/>
    <property type="evidence" value="ECO:0007669"/>
    <property type="project" value="TreeGrafter"/>
</dbReference>
<keyword evidence="4" id="KW-1185">Reference proteome</keyword>
<evidence type="ECO:0000313" key="4">
    <source>
        <dbReference type="Proteomes" id="UP000622547"/>
    </source>
</evidence>
<dbReference type="Proteomes" id="UP000622547">
    <property type="component" value="Unassembled WGS sequence"/>
</dbReference>
<dbReference type="GO" id="GO:0016020">
    <property type="term" value="C:membrane"/>
    <property type="evidence" value="ECO:0007669"/>
    <property type="project" value="TreeGrafter"/>
</dbReference>
<comment type="caution">
    <text evidence="3">The sequence shown here is derived from an EMBL/GenBank/DDBJ whole genome shotgun (WGS) entry which is preliminary data.</text>
</comment>
<dbReference type="GO" id="GO:0047372">
    <property type="term" value="F:monoacylglycerol lipase activity"/>
    <property type="evidence" value="ECO:0007669"/>
    <property type="project" value="TreeGrafter"/>
</dbReference>
<organism evidence="3 4">
    <name type="scientific">Planotetraspora phitsanulokensis</name>
    <dbReference type="NCBI Taxonomy" id="575192"/>
    <lineage>
        <taxon>Bacteria</taxon>
        <taxon>Bacillati</taxon>
        <taxon>Actinomycetota</taxon>
        <taxon>Actinomycetes</taxon>
        <taxon>Streptosporangiales</taxon>
        <taxon>Streptosporangiaceae</taxon>
        <taxon>Planotetraspora</taxon>
    </lineage>
</organism>
<gene>
    <name evidence="3" type="ORF">Pph01_21030</name>
</gene>
<dbReference type="Pfam" id="PF00561">
    <property type="entry name" value="Abhydrolase_1"/>
    <property type="match status" value="1"/>
</dbReference>